<evidence type="ECO:0008006" key="2">
    <source>
        <dbReference type="Google" id="ProtNLM"/>
    </source>
</evidence>
<sequence>MRYRREDENGDYTFGRGDSGFFVDCPEAVAQAVKTRLQLWQGQWFLDVNEGTPYEQTIIGKQVSEVYVLAVRDRVLSTPGVNNILSMTTTTDDNQRRVNYRVTLDTIYGEGNVNV</sequence>
<dbReference type="EMBL" id="AAKOIS010000001">
    <property type="protein sequence ID" value="ECT9336005.1"/>
    <property type="molecule type" value="Genomic_DNA"/>
</dbReference>
<accession>A0A5I0ZNT7</accession>
<evidence type="ECO:0000313" key="1">
    <source>
        <dbReference type="EMBL" id="ECT9336005.1"/>
    </source>
</evidence>
<protein>
    <recommendedName>
        <fullName evidence="2">Bacteriophage protein</fullName>
    </recommendedName>
</protein>
<proteinExistence type="predicted"/>
<name>A0A5I0ZNT7_SALET</name>
<dbReference type="InterPro" id="IPR020288">
    <property type="entry name" value="Sheath_initiator"/>
</dbReference>
<dbReference type="Pfam" id="PF10934">
    <property type="entry name" value="Sheath_initiator"/>
    <property type="match status" value="1"/>
</dbReference>
<dbReference type="AlphaFoldDB" id="A0A5I0ZNT7"/>
<reference evidence="1" key="1">
    <citation type="submission" date="2018-07" db="EMBL/GenBank/DDBJ databases">
        <authorList>
            <consortium name="PulseNet: The National Subtyping Network for Foodborne Disease Surveillance"/>
            <person name="Tarr C.L."/>
            <person name="Trees E."/>
            <person name="Katz L.S."/>
            <person name="Carleton-Romer H.A."/>
            <person name="Stroika S."/>
            <person name="Kucerova Z."/>
            <person name="Roache K.F."/>
            <person name="Sabol A.L."/>
            <person name="Besser J."/>
            <person name="Gerner-Smidt P."/>
        </authorList>
    </citation>
    <scope>NUCLEOTIDE SEQUENCE</scope>
    <source>
        <strain evidence="1">2015AM-0391</strain>
    </source>
</reference>
<comment type="caution">
    <text evidence="1">The sequence shown here is derived from an EMBL/GenBank/DDBJ whole genome shotgun (WGS) entry which is preliminary data.</text>
</comment>
<organism evidence="1">
    <name type="scientific">Salmonella enterica subsp. enterica serovar Cotham</name>
    <dbReference type="NCBI Taxonomy" id="2572724"/>
    <lineage>
        <taxon>Bacteria</taxon>
        <taxon>Pseudomonadati</taxon>
        <taxon>Pseudomonadota</taxon>
        <taxon>Gammaproteobacteria</taxon>
        <taxon>Enterobacterales</taxon>
        <taxon>Enterobacteriaceae</taxon>
        <taxon>Salmonella</taxon>
    </lineage>
</organism>
<gene>
    <name evidence="1" type="ORF">CG757_05085</name>
</gene>